<dbReference type="InterPro" id="IPR011990">
    <property type="entry name" value="TPR-like_helical_dom_sf"/>
</dbReference>
<evidence type="ECO:0000256" key="3">
    <source>
        <dbReference type="SAM" id="MobiDB-lite"/>
    </source>
</evidence>
<dbReference type="NCBIfam" id="TIGR00756">
    <property type="entry name" value="PPR"/>
    <property type="match status" value="7"/>
</dbReference>
<dbReference type="InterPro" id="IPR033443">
    <property type="entry name" value="PROP1-like_PPR_dom"/>
</dbReference>
<organism evidence="5 6">
    <name type="scientific">Cymbomonas tetramitiformis</name>
    <dbReference type="NCBI Taxonomy" id="36881"/>
    <lineage>
        <taxon>Eukaryota</taxon>
        <taxon>Viridiplantae</taxon>
        <taxon>Chlorophyta</taxon>
        <taxon>Pyramimonadophyceae</taxon>
        <taxon>Pyramimonadales</taxon>
        <taxon>Pyramimonadaceae</taxon>
        <taxon>Cymbomonas</taxon>
    </lineage>
</organism>
<evidence type="ECO:0000256" key="2">
    <source>
        <dbReference type="PROSITE-ProRule" id="PRU00708"/>
    </source>
</evidence>
<protein>
    <recommendedName>
        <fullName evidence="4">PROP1-like PPR domain-containing protein</fullName>
    </recommendedName>
</protein>
<dbReference type="PANTHER" id="PTHR47931">
    <property type="entry name" value="OS01G0228400 PROTEIN"/>
    <property type="match status" value="1"/>
</dbReference>
<keyword evidence="6" id="KW-1185">Reference proteome</keyword>
<feature type="repeat" description="PPR" evidence="2">
    <location>
        <begin position="138"/>
        <end position="172"/>
    </location>
</feature>
<evidence type="ECO:0000256" key="1">
    <source>
        <dbReference type="ARBA" id="ARBA00022737"/>
    </source>
</evidence>
<dbReference type="PANTHER" id="PTHR47931:SF2">
    <property type="entry name" value="OS01G0228400 PROTEIN"/>
    <property type="match status" value="1"/>
</dbReference>
<dbReference type="InterPro" id="IPR002885">
    <property type="entry name" value="PPR_rpt"/>
</dbReference>
<dbReference type="EMBL" id="LGRX02016254">
    <property type="protein sequence ID" value="KAK3262371.1"/>
    <property type="molecule type" value="Genomic_DNA"/>
</dbReference>
<accession>A0AAE0FNT1</accession>
<evidence type="ECO:0000259" key="4">
    <source>
        <dbReference type="Pfam" id="PF17177"/>
    </source>
</evidence>
<dbReference type="Gene3D" id="1.25.40.10">
    <property type="entry name" value="Tetratricopeptide repeat domain"/>
    <property type="match status" value="4"/>
</dbReference>
<dbReference type="PROSITE" id="PS51375">
    <property type="entry name" value="PPR"/>
    <property type="match status" value="7"/>
</dbReference>
<feature type="repeat" description="PPR" evidence="2">
    <location>
        <begin position="333"/>
        <end position="367"/>
    </location>
</feature>
<dbReference type="Proteomes" id="UP001190700">
    <property type="component" value="Unassembled WGS sequence"/>
</dbReference>
<dbReference type="Pfam" id="PF13041">
    <property type="entry name" value="PPR_2"/>
    <property type="match status" value="3"/>
</dbReference>
<proteinExistence type="predicted"/>
<feature type="compositionally biased region" description="Polar residues" evidence="3">
    <location>
        <begin position="559"/>
        <end position="568"/>
    </location>
</feature>
<feature type="repeat" description="PPR" evidence="2">
    <location>
        <begin position="403"/>
        <end position="437"/>
    </location>
</feature>
<reference evidence="5 6" key="1">
    <citation type="journal article" date="2015" name="Genome Biol. Evol.">
        <title>Comparative Genomics of a Bacterivorous Green Alga Reveals Evolutionary Causalities and Consequences of Phago-Mixotrophic Mode of Nutrition.</title>
        <authorList>
            <person name="Burns J.A."/>
            <person name="Paasch A."/>
            <person name="Narechania A."/>
            <person name="Kim E."/>
        </authorList>
    </citation>
    <scope>NUCLEOTIDE SEQUENCE [LARGE SCALE GENOMIC DNA]</scope>
    <source>
        <strain evidence="5 6">PLY_AMNH</strain>
    </source>
</reference>
<dbReference type="AlphaFoldDB" id="A0AAE0FNT1"/>
<comment type="caution">
    <text evidence="5">The sequence shown here is derived from an EMBL/GenBank/DDBJ whole genome shotgun (WGS) entry which is preliminary data.</text>
</comment>
<feature type="repeat" description="PPR" evidence="2">
    <location>
        <begin position="368"/>
        <end position="402"/>
    </location>
</feature>
<feature type="repeat" description="PPR" evidence="2">
    <location>
        <begin position="103"/>
        <end position="137"/>
    </location>
</feature>
<feature type="repeat" description="PPR" evidence="2">
    <location>
        <begin position="255"/>
        <end position="289"/>
    </location>
</feature>
<feature type="repeat" description="PPR" evidence="2">
    <location>
        <begin position="208"/>
        <end position="242"/>
    </location>
</feature>
<feature type="region of interest" description="Disordered" evidence="3">
    <location>
        <begin position="1"/>
        <end position="43"/>
    </location>
</feature>
<feature type="domain" description="PROP1-like PPR" evidence="4">
    <location>
        <begin position="72"/>
        <end position="226"/>
    </location>
</feature>
<evidence type="ECO:0000313" key="6">
    <source>
        <dbReference type="Proteomes" id="UP001190700"/>
    </source>
</evidence>
<sequence>MEPSAELKPRPARPTLTEETTGDMGLSTLARPTRPASPAEKPDDQIVTKLSQATVSCPTCTRGKKCNRVVVMTMKMANFQKRKDPKGARKVLSAIQAEGHLPSSRTWTALISTYAKSRRPQEAQDVLAEMLAQGAVPDEFCYNAAAHAWCRARKPKQAAQVVEMMRKRGLSPSANTYGPLVSAWAEEGNVKAAEQCLRELEEQQAWPKEKMYNSIVQGLCRCGKLKEAEDVIVRMHNDALHLERVSMRGGAMRPSATTYGMLLDALCEAGKMGEARRILNKMQWEGVAPSTNIFNILIKGYTQCDNAGGAQAIFREMEGSGTWDCEKLGIQPDATTYATLMNMWAQVGDVERVEGLLRRMKNAGVKVDVVVYGTVIKAYSRARRPRDAEHVLARMAEERLRAGVIARSSVVASWCREGHMEEAERVVAEMRENGVNPNRMTYHHLVWGYGKAGEAPDGVQKTLERMTADNIKFDVTTQKIYEEAYLDNGLDLPEPLAGCRAQVSAVKSAEAAQSFDWEDEMQAFEEASYGKRPGARLDSDALRNRSKQQYRSGDRTRGSRINASSVHMPCQQSVRVKPMLHVKRAVISAQSTSIAAHRRRFGLLSYLVQ</sequence>
<keyword evidence="1" id="KW-0677">Repeat</keyword>
<dbReference type="Pfam" id="PF17177">
    <property type="entry name" value="PPR_long"/>
    <property type="match status" value="1"/>
</dbReference>
<evidence type="ECO:0000313" key="5">
    <source>
        <dbReference type="EMBL" id="KAK3262371.1"/>
    </source>
</evidence>
<gene>
    <name evidence="5" type="ORF">CYMTET_28772</name>
</gene>
<name>A0AAE0FNT1_9CHLO</name>
<feature type="region of interest" description="Disordered" evidence="3">
    <location>
        <begin position="527"/>
        <end position="568"/>
    </location>
</feature>